<evidence type="ECO:0000259" key="2">
    <source>
        <dbReference type="Pfam" id="PF25928"/>
    </source>
</evidence>
<dbReference type="Proteomes" id="UP001199296">
    <property type="component" value="Unassembled WGS sequence"/>
</dbReference>
<dbReference type="InterPro" id="IPR058279">
    <property type="entry name" value="DUF7973"/>
</dbReference>
<sequence>MGITLNLVLAAFGGGLFGSAIGALPAFIFTGFLVLAGEALALAGGTADFTGVIAFGTLFGPHIAFAGGAAATAYAASKGKIEGGANILKPLMGVRENWDILLVGGVFGVLGLVVNQFLASIGTPSDTIAITVVVSALVHRVAFGETGIFGKYDPEVSDSRWSITPDIAWLPWQMNLSQLIPIGLGTGLVAGFIAIETGTVFIMFGITAASLIVLQIMGEGPVTHHIAFPAAAAAMATNSVIWGGIFGVLGAILGEFYARLFYSWGDTHIDPPAATIATLITAAMLFLGFSF</sequence>
<keyword evidence="1" id="KW-0812">Transmembrane</keyword>
<keyword evidence="1" id="KW-0472">Membrane</keyword>
<feature type="domain" description="DUF7973" evidence="2">
    <location>
        <begin position="4"/>
        <end position="152"/>
    </location>
</feature>
<dbReference type="AlphaFoldDB" id="A0AAW4X258"/>
<proteinExistence type="predicted"/>
<keyword evidence="1" id="KW-1133">Transmembrane helix</keyword>
<dbReference type="EMBL" id="JAJFAT010000021">
    <property type="protein sequence ID" value="MCC3145905.1"/>
    <property type="molecule type" value="Genomic_DNA"/>
</dbReference>
<evidence type="ECO:0000313" key="3">
    <source>
        <dbReference type="EMBL" id="MCC3145905.1"/>
    </source>
</evidence>
<dbReference type="Pfam" id="PF25928">
    <property type="entry name" value="DUF7973"/>
    <property type="match status" value="2"/>
</dbReference>
<feature type="transmembrane region" description="Helical" evidence="1">
    <location>
        <begin position="226"/>
        <end position="253"/>
    </location>
</feature>
<protein>
    <recommendedName>
        <fullName evidence="2">DUF7973 domain-containing protein</fullName>
    </recommendedName>
</protein>
<feature type="transmembrane region" description="Helical" evidence="1">
    <location>
        <begin position="188"/>
        <end position="214"/>
    </location>
</feature>
<feature type="transmembrane region" description="Helical" evidence="1">
    <location>
        <begin position="98"/>
        <end position="118"/>
    </location>
</feature>
<feature type="domain" description="DUF7973" evidence="2">
    <location>
        <begin position="168"/>
        <end position="281"/>
    </location>
</feature>
<evidence type="ECO:0000256" key="1">
    <source>
        <dbReference type="SAM" id="Phobius"/>
    </source>
</evidence>
<dbReference type="RefSeq" id="WP_229346605.1">
    <property type="nucleotide sequence ID" value="NZ_JAJFAT010000021.1"/>
</dbReference>
<name>A0AAW4X258_9FIRM</name>
<keyword evidence="4" id="KW-1185">Reference proteome</keyword>
<gene>
    <name evidence="3" type="ORF">LJ207_11320</name>
</gene>
<comment type="caution">
    <text evidence="3">The sequence shown here is derived from an EMBL/GenBank/DDBJ whole genome shotgun (WGS) entry which is preliminary data.</text>
</comment>
<reference evidence="3 4" key="1">
    <citation type="submission" date="2021-10" db="EMBL/GenBank/DDBJ databases">
        <authorList>
            <person name="Grouzdev D.S."/>
            <person name="Pantiukh K.S."/>
            <person name="Krutkina M.S."/>
        </authorList>
    </citation>
    <scope>NUCLEOTIDE SEQUENCE [LARGE SCALE GENOMIC DNA]</scope>
    <source>
        <strain evidence="3 4">Z-7514</strain>
    </source>
</reference>
<feature type="transmembrane region" description="Helical" evidence="1">
    <location>
        <begin position="273"/>
        <end position="290"/>
    </location>
</feature>
<accession>A0AAW4X258</accession>
<evidence type="ECO:0000313" key="4">
    <source>
        <dbReference type="Proteomes" id="UP001199296"/>
    </source>
</evidence>
<feature type="transmembrane region" description="Helical" evidence="1">
    <location>
        <begin position="52"/>
        <end position="77"/>
    </location>
</feature>
<organism evidence="3 4">
    <name type="scientific">Halanaerobium polyolivorans</name>
    <dbReference type="NCBI Taxonomy" id="2886943"/>
    <lineage>
        <taxon>Bacteria</taxon>
        <taxon>Bacillati</taxon>
        <taxon>Bacillota</taxon>
        <taxon>Clostridia</taxon>
        <taxon>Halanaerobiales</taxon>
        <taxon>Halanaerobiaceae</taxon>
        <taxon>Halanaerobium</taxon>
    </lineage>
</organism>